<dbReference type="AlphaFoldDB" id="A0AAW1Y3T7"/>
<gene>
    <name evidence="2" type="ORF">M0R45_009038</name>
</gene>
<name>A0AAW1Y3T7_RUBAR</name>
<reference evidence="2 3" key="1">
    <citation type="journal article" date="2023" name="G3 (Bethesda)">
        <title>A chromosome-length genome assembly and annotation of blackberry (Rubus argutus, cv. 'Hillquist').</title>
        <authorList>
            <person name="Bruna T."/>
            <person name="Aryal R."/>
            <person name="Dudchenko O."/>
            <person name="Sargent D.J."/>
            <person name="Mead D."/>
            <person name="Buti M."/>
            <person name="Cavallini A."/>
            <person name="Hytonen T."/>
            <person name="Andres J."/>
            <person name="Pham M."/>
            <person name="Weisz D."/>
            <person name="Mascagni F."/>
            <person name="Usai G."/>
            <person name="Natali L."/>
            <person name="Bassil N."/>
            <person name="Fernandez G.E."/>
            <person name="Lomsadze A."/>
            <person name="Armour M."/>
            <person name="Olukolu B."/>
            <person name="Poorten T."/>
            <person name="Britton C."/>
            <person name="Davik J."/>
            <person name="Ashrafi H."/>
            <person name="Aiden E.L."/>
            <person name="Borodovsky M."/>
            <person name="Worthington M."/>
        </authorList>
    </citation>
    <scope>NUCLEOTIDE SEQUENCE [LARGE SCALE GENOMIC DNA]</scope>
    <source>
        <strain evidence="2">PI 553951</strain>
    </source>
</reference>
<organism evidence="2 3">
    <name type="scientific">Rubus argutus</name>
    <name type="common">Southern blackberry</name>
    <dbReference type="NCBI Taxonomy" id="59490"/>
    <lineage>
        <taxon>Eukaryota</taxon>
        <taxon>Viridiplantae</taxon>
        <taxon>Streptophyta</taxon>
        <taxon>Embryophyta</taxon>
        <taxon>Tracheophyta</taxon>
        <taxon>Spermatophyta</taxon>
        <taxon>Magnoliopsida</taxon>
        <taxon>eudicotyledons</taxon>
        <taxon>Gunneridae</taxon>
        <taxon>Pentapetalae</taxon>
        <taxon>rosids</taxon>
        <taxon>fabids</taxon>
        <taxon>Rosales</taxon>
        <taxon>Rosaceae</taxon>
        <taxon>Rosoideae</taxon>
        <taxon>Rosoideae incertae sedis</taxon>
        <taxon>Rubus</taxon>
    </lineage>
</organism>
<proteinExistence type="predicted"/>
<dbReference type="Proteomes" id="UP001457282">
    <property type="component" value="Unassembled WGS sequence"/>
</dbReference>
<comment type="caution">
    <text evidence="2">The sequence shown here is derived from an EMBL/GenBank/DDBJ whole genome shotgun (WGS) entry which is preliminary data.</text>
</comment>
<accession>A0AAW1Y3T7</accession>
<evidence type="ECO:0000313" key="2">
    <source>
        <dbReference type="EMBL" id="KAK9943431.1"/>
    </source>
</evidence>
<feature type="compositionally biased region" description="Low complexity" evidence="1">
    <location>
        <begin position="40"/>
        <end position="49"/>
    </location>
</feature>
<evidence type="ECO:0000313" key="3">
    <source>
        <dbReference type="Proteomes" id="UP001457282"/>
    </source>
</evidence>
<keyword evidence="3" id="KW-1185">Reference proteome</keyword>
<feature type="region of interest" description="Disordered" evidence="1">
    <location>
        <begin position="14"/>
        <end position="49"/>
    </location>
</feature>
<sequence length="128" mass="13954">MNIVPAVSQLARYGRPRGVGQPERKGKGQGAAGVYRPNTLRRSSPLSGPLLRRTRGVSAQCGMGWQLSAICQIVGGQVSLGGQCRYRPRRWVPAPGQGMSLAWPRGGLLSVHPAWSYRYSWGTARLRL</sequence>
<evidence type="ECO:0000256" key="1">
    <source>
        <dbReference type="SAM" id="MobiDB-lite"/>
    </source>
</evidence>
<dbReference type="EMBL" id="JBEDUW010000002">
    <property type="protein sequence ID" value="KAK9943431.1"/>
    <property type="molecule type" value="Genomic_DNA"/>
</dbReference>
<protein>
    <submittedName>
        <fullName evidence="2">Uncharacterized protein</fullName>
    </submittedName>
</protein>